<evidence type="ECO:0000313" key="3">
    <source>
        <dbReference type="Proteomes" id="UP000823982"/>
    </source>
</evidence>
<reference evidence="2" key="2">
    <citation type="journal article" date="2021" name="PeerJ">
        <title>Extensive microbial diversity within the chicken gut microbiome revealed by metagenomics and culture.</title>
        <authorList>
            <person name="Gilroy R."/>
            <person name="Ravi A."/>
            <person name="Getino M."/>
            <person name="Pursley I."/>
            <person name="Horton D.L."/>
            <person name="Alikhan N.F."/>
            <person name="Baker D."/>
            <person name="Gharbi K."/>
            <person name="Hall N."/>
            <person name="Watson M."/>
            <person name="Adriaenssens E.M."/>
            <person name="Foster-Nyarko E."/>
            <person name="Jarju S."/>
            <person name="Secka A."/>
            <person name="Antonio M."/>
            <person name="Oren A."/>
            <person name="Chaudhuri R.R."/>
            <person name="La Ragione R."/>
            <person name="Hildebrand F."/>
            <person name="Pallen M.J."/>
        </authorList>
    </citation>
    <scope>NUCLEOTIDE SEQUENCE</scope>
    <source>
        <strain evidence="2">CHK157-1446</strain>
    </source>
</reference>
<comment type="caution">
    <text evidence="2">The sequence shown here is derived from an EMBL/GenBank/DDBJ whole genome shotgun (WGS) entry which is preliminary data.</text>
</comment>
<dbReference type="AlphaFoldDB" id="A0A9D1JHV5"/>
<dbReference type="EMBL" id="DVIR01000040">
    <property type="protein sequence ID" value="HIS24658.1"/>
    <property type="molecule type" value="Genomic_DNA"/>
</dbReference>
<comment type="similarity">
    <text evidence="1">Belongs to the glycosyl hydrolase 25 family.</text>
</comment>
<dbReference type="PANTHER" id="PTHR34135">
    <property type="entry name" value="LYSOZYME"/>
    <property type="match status" value="1"/>
</dbReference>
<dbReference type="GO" id="GO:0016052">
    <property type="term" value="P:carbohydrate catabolic process"/>
    <property type="evidence" value="ECO:0007669"/>
    <property type="project" value="TreeGrafter"/>
</dbReference>
<organism evidence="2 3">
    <name type="scientific">Candidatus Faeciplasma gallinarum</name>
    <dbReference type="NCBI Taxonomy" id="2840799"/>
    <lineage>
        <taxon>Bacteria</taxon>
        <taxon>Bacillati</taxon>
        <taxon>Bacillota</taxon>
        <taxon>Clostridia</taxon>
        <taxon>Eubacteriales</taxon>
        <taxon>Oscillospiraceae</taxon>
        <taxon>Oscillospiraceae incertae sedis</taxon>
        <taxon>Candidatus Faeciplasma</taxon>
    </lineage>
</organism>
<dbReference type="GO" id="GO:0016998">
    <property type="term" value="P:cell wall macromolecule catabolic process"/>
    <property type="evidence" value="ECO:0007669"/>
    <property type="project" value="InterPro"/>
</dbReference>
<protein>
    <submittedName>
        <fullName evidence="2">Glycoside hydrolase family 25 protein</fullName>
    </submittedName>
</protein>
<dbReference type="InterPro" id="IPR017853">
    <property type="entry name" value="GH"/>
</dbReference>
<dbReference type="Gene3D" id="3.20.20.80">
    <property type="entry name" value="Glycosidases"/>
    <property type="match status" value="1"/>
</dbReference>
<dbReference type="GO" id="GO:0009253">
    <property type="term" value="P:peptidoglycan catabolic process"/>
    <property type="evidence" value="ECO:0007669"/>
    <property type="project" value="InterPro"/>
</dbReference>
<sequence>MAVKGMDVSRHQKAGEVNFKNLKDLGYEFVIVRAGYGSYESQKDSAFESHYLAALDAGLKVGAYHYSYAVSEDDAKKEADCFLKWIEDKTLEYPVAYDMEDETQKSLSNAQRTDIALAFMQKVEDAGYYTMLYSSAYWLGSKFELPRLEHFDKWVAAYVGEEKNIKKYYDGEYGIWQYSSSVILPDVYTSRLDQDIAYKDYAKIIRNAGLNRLVPDVIDLSDFE</sequence>
<dbReference type="InterPro" id="IPR002053">
    <property type="entry name" value="Glyco_hydro_25"/>
</dbReference>
<gene>
    <name evidence="2" type="ORF">IAD01_04560</name>
</gene>
<evidence type="ECO:0000313" key="2">
    <source>
        <dbReference type="EMBL" id="HIS24658.1"/>
    </source>
</evidence>
<keyword evidence="2" id="KW-0378">Hydrolase</keyword>
<reference evidence="2" key="1">
    <citation type="submission" date="2020-10" db="EMBL/GenBank/DDBJ databases">
        <authorList>
            <person name="Gilroy R."/>
        </authorList>
    </citation>
    <scope>NUCLEOTIDE SEQUENCE</scope>
    <source>
        <strain evidence="2">CHK157-1446</strain>
    </source>
</reference>
<dbReference type="PROSITE" id="PS51904">
    <property type="entry name" value="GLYCOSYL_HYDROL_F25_2"/>
    <property type="match status" value="1"/>
</dbReference>
<dbReference type="SUPFAM" id="SSF51445">
    <property type="entry name" value="(Trans)glycosidases"/>
    <property type="match status" value="1"/>
</dbReference>
<accession>A0A9D1JHV5</accession>
<proteinExistence type="inferred from homology"/>
<dbReference type="GO" id="GO:0003796">
    <property type="term" value="F:lysozyme activity"/>
    <property type="evidence" value="ECO:0007669"/>
    <property type="project" value="InterPro"/>
</dbReference>
<dbReference type="CDD" id="cd06414">
    <property type="entry name" value="GH25_LytC-like"/>
    <property type="match status" value="1"/>
</dbReference>
<dbReference type="PANTHER" id="PTHR34135:SF2">
    <property type="entry name" value="LYSOZYME"/>
    <property type="match status" value="1"/>
</dbReference>
<name>A0A9D1JHV5_9FIRM</name>
<evidence type="ECO:0000256" key="1">
    <source>
        <dbReference type="ARBA" id="ARBA00010646"/>
    </source>
</evidence>
<dbReference type="Proteomes" id="UP000823982">
    <property type="component" value="Unassembled WGS sequence"/>
</dbReference>
<dbReference type="Pfam" id="PF01183">
    <property type="entry name" value="Glyco_hydro_25"/>
    <property type="match status" value="1"/>
</dbReference>